<keyword evidence="6" id="KW-0479">Metal-binding</keyword>
<dbReference type="PRINTS" id="PR00471">
    <property type="entry name" value="ACETATEKNASE"/>
</dbReference>
<keyword evidence="2 6" id="KW-0808">Transferase</keyword>
<evidence type="ECO:0000256" key="2">
    <source>
        <dbReference type="ARBA" id="ARBA00022679"/>
    </source>
</evidence>
<reference evidence="8" key="1">
    <citation type="submission" date="2023-07" db="EMBL/GenBank/DDBJ databases">
        <title>Genomic Encyclopedia of Type Strains, Phase IV (KMG-IV): sequencing the most valuable type-strain genomes for metagenomic binning, comparative biology and taxonomic classification.</title>
        <authorList>
            <person name="Goeker M."/>
        </authorList>
    </citation>
    <scope>NUCLEOTIDE SEQUENCE</scope>
    <source>
        <strain evidence="8">DSM 24202</strain>
    </source>
</reference>
<dbReference type="InterPro" id="IPR000890">
    <property type="entry name" value="Aliphatic_acid_kin_short-chain"/>
</dbReference>
<sequence>MKVLVVNSGSSSLKFTLFSMTNKTVLAKGLVERIGMSNPKLTYQATDKNKLEEVLSITNHSEALQAVCDKLVDPSYGVLEKLSEVQAIGHRVLHGGKTYTSPILVNEDVKEGIRKCIVLGPLHNPANLGGIEACEQVFPGTPNVAVFDTAFHQTMEPEAYMYAIPREFYDKYDVRKYGFHGTSHKFVYFNSCEFLGLDPDKAKIITCHLGNGSSLAAVKGGKVLDTSMGLTPLMGLVMGTRCGDLDPAAVFFLMKQTGATPDEMDSILNKKSGLLGVSGVSSDMRDIENAMALGNKHAREAYNIFLHRLIHYIGGYFLILGGADAIVFTGGIGENGIPTRKKIVDQLNAIGCYLDSDANQRRGEQVVISTPESKVKVLVTPTNEELMIAMETVSLMK</sequence>
<keyword evidence="5 6" id="KW-0067">ATP-binding</keyword>
<gene>
    <name evidence="6" type="primary">ackA</name>
    <name evidence="8" type="ORF">J3R75_001763</name>
</gene>
<feature type="active site" description="Proton donor/acceptor" evidence="6">
    <location>
        <position position="148"/>
    </location>
</feature>
<keyword evidence="4 6" id="KW-0418">Kinase</keyword>
<dbReference type="Gene3D" id="3.30.420.40">
    <property type="match status" value="2"/>
</dbReference>
<evidence type="ECO:0000256" key="5">
    <source>
        <dbReference type="ARBA" id="ARBA00022840"/>
    </source>
</evidence>
<evidence type="ECO:0000256" key="3">
    <source>
        <dbReference type="ARBA" id="ARBA00022741"/>
    </source>
</evidence>
<comment type="similarity">
    <text evidence="1 6 7">Belongs to the acetokinase family.</text>
</comment>
<feature type="binding site" evidence="6">
    <location>
        <begin position="283"/>
        <end position="285"/>
    </location>
    <ligand>
        <name>ATP</name>
        <dbReference type="ChEBI" id="CHEBI:30616"/>
    </ligand>
</feature>
<evidence type="ECO:0000313" key="8">
    <source>
        <dbReference type="EMBL" id="MDQ0289656.1"/>
    </source>
</evidence>
<dbReference type="GO" id="GO:0008776">
    <property type="term" value="F:acetate kinase activity"/>
    <property type="evidence" value="ECO:0007669"/>
    <property type="project" value="UniProtKB-UniRule"/>
</dbReference>
<dbReference type="PROSITE" id="PS01076">
    <property type="entry name" value="ACETATE_KINASE_2"/>
    <property type="match status" value="1"/>
</dbReference>
<feature type="binding site" evidence="6">
    <location>
        <begin position="331"/>
        <end position="335"/>
    </location>
    <ligand>
        <name>ATP</name>
        <dbReference type="ChEBI" id="CHEBI:30616"/>
    </ligand>
</feature>
<dbReference type="CDD" id="cd24010">
    <property type="entry name" value="ASKHA_NBD_AcK_PK"/>
    <property type="match status" value="1"/>
</dbReference>
<evidence type="ECO:0000256" key="7">
    <source>
        <dbReference type="RuleBase" id="RU003835"/>
    </source>
</evidence>
<feature type="binding site" evidence="6">
    <location>
        <position position="14"/>
    </location>
    <ligand>
        <name>ATP</name>
        <dbReference type="ChEBI" id="CHEBI:30616"/>
    </ligand>
</feature>
<name>A0AAE3VG50_9BACT</name>
<comment type="caution">
    <text evidence="8">The sequence shown here is derived from an EMBL/GenBank/DDBJ whole genome shotgun (WGS) entry which is preliminary data.</text>
</comment>
<dbReference type="Proteomes" id="UP001238163">
    <property type="component" value="Unassembled WGS sequence"/>
</dbReference>
<dbReference type="EC" id="2.7.2.1" evidence="6"/>
<dbReference type="HAMAP" id="MF_00020">
    <property type="entry name" value="Acetate_kinase"/>
    <property type="match status" value="1"/>
</dbReference>
<dbReference type="PROSITE" id="PS01075">
    <property type="entry name" value="ACETATE_KINASE_1"/>
    <property type="match status" value="1"/>
</dbReference>
<accession>A0AAE3VG50</accession>
<dbReference type="GO" id="GO:0005737">
    <property type="term" value="C:cytoplasm"/>
    <property type="evidence" value="ECO:0007669"/>
    <property type="project" value="UniProtKB-SubCell"/>
</dbReference>
<comment type="cofactor">
    <cofactor evidence="6">
        <name>Mg(2+)</name>
        <dbReference type="ChEBI" id="CHEBI:18420"/>
    </cofactor>
    <cofactor evidence="6">
        <name>Mn(2+)</name>
        <dbReference type="ChEBI" id="CHEBI:29035"/>
    </cofactor>
    <text evidence="6">Mg(2+). Can also accept Mn(2+).</text>
</comment>
<comment type="pathway">
    <text evidence="6">Metabolic intermediate biosynthesis; acetyl-CoA biosynthesis; acetyl-CoA from acetate: step 1/2.</text>
</comment>
<feature type="site" description="Transition state stabilizer" evidence="6">
    <location>
        <position position="241"/>
    </location>
</feature>
<dbReference type="InterPro" id="IPR043129">
    <property type="entry name" value="ATPase_NBD"/>
</dbReference>
<dbReference type="NCBIfam" id="TIGR00016">
    <property type="entry name" value="ackA"/>
    <property type="match status" value="1"/>
</dbReference>
<dbReference type="Pfam" id="PF00871">
    <property type="entry name" value="Acetate_kinase"/>
    <property type="match status" value="1"/>
</dbReference>
<comment type="catalytic activity">
    <reaction evidence="6">
        <text>acetate + ATP = acetyl phosphate + ADP</text>
        <dbReference type="Rhea" id="RHEA:11352"/>
        <dbReference type="ChEBI" id="CHEBI:22191"/>
        <dbReference type="ChEBI" id="CHEBI:30089"/>
        <dbReference type="ChEBI" id="CHEBI:30616"/>
        <dbReference type="ChEBI" id="CHEBI:456216"/>
        <dbReference type="EC" id="2.7.2.1"/>
    </reaction>
</comment>
<feature type="binding site" evidence="6">
    <location>
        <position position="91"/>
    </location>
    <ligand>
        <name>substrate</name>
    </ligand>
</feature>
<feature type="binding site" evidence="6">
    <location>
        <position position="384"/>
    </location>
    <ligand>
        <name>Mg(2+)</name>
        <dbReference type="ChEBI" id="CHEBI:18420"/>
    </ligand>
</feature>
<proteinExistence type="inferred from homology"/>
<keyword evidence="6" id="KW-0963">Cytoplasm</keyword>
<dbReference type="RefSeq" id="WP_307261113.1">
    <property type="nucleotide sequence ID" value="NZ_JAUSVL010000001.1"/>
</dbReference>
<dbReference type="GO" id="GO:0005524">
    <property type="term" value="F:ATP binding"/>
    <property type="evidence" value="ECO:0007669"/>
    <property type="project" value="UniProtKB-KW"/>
</dbReference>
<comment type="subunit">
    <text evidence="6">Homodimer.</text>
</comment>
<feature type="binding site" evidence="6">
    <location>
        <position position="7"/>
    </location>
    <ligand>
        <name>Mg(2+)</name>
        <dbReference type="ChEBI" id="CHEBI:18420"/>
    </ligand>
</feature>
<protein>
    <recommendedName>
        <fullName evidence="6">Acetate kinase</fullName>
        <ecNumber evidence="6">2.7.2.1</ecNumber>
    </recommendedName>
    <alternativeName>
        <fullName evidence="6">Acetokinase</fullName>
    </alternativeName>
</protein>
<organism evidence="8 9">
    <name type="scientific">Oligosphaera ethanolica</name>
    <dbReference type="NCBI Taxonomy" id="760260"/>
    <lineage>
        <taxon>Bacteria</taxon>
        <taxon>Pseudomonadati</taxon>
        <taxon>Lentisphaerota</taxon>
        <taxon>Oligosphaeria</taxon>
        <taxon>Oligosphaerales</taxon>
        <taxon>Oligosphaeraceae</taxon>
        <taxon>Oligosphaera</taxon>
    </lineage>
</organism>
<feature type="binding site" evidence="6">
    <location>
        <begin position="208"/>
        <end position="212"/>
    </location>
    <ligand>
        <name>ATP</name>
        <dbReference type="ChEBI" id="CHEBI:30616"/>
    </ligand>
</feature>
<dbReference type="EMBL" id="JAUSVL010000001">
    <property type="protein sequence ID" value="MDQ0289656.1"/>
    <property type="molecule type" value="Genomic_DNA"/>
</dbReference>
<feature type="site" description="Transition state stabilizer" evidence="6">
    <location>
        <position position="180"/>
    </location>
</feature>
<evidence type="ECO:0000256" key="4">
    <source>
        <dbReference type="ARBA" id="ARBA00022777"/>
    </source>
</evidence>
<keyword evidence="6" id="KW-0460">Magnesium</keyword>
<dbReference type="SUPFAM" id="SSF53067">
    <property type="entry name" value="Actin-like ATPase domain"/>
    <property type="match status" value="2"/>
</dbReference>
<evidence type="ECO:0000256" key="1">
    <source>
        <dbReference type="ARBA" id="ARBA00008748"/>
    </source>
</evidence>
<comment type="function">
    <text evidence="6">Catalyzes the formation of acetyl phosphate from acetate and ATP. Can also catalyze the reverse reaction.</text>
</comment>
<dbReference type="AlphaFoldDB" id="A0AAE3VG50"/>
<dbReference type="GO" id="GO:0006083">
    <property type="term" value="P:acetate metabolic process"/>
    <property type="evidence" value="ECO:0007669"/>
    <property type="project" value="TreeGrafter"/>
</dbReference>
<dbReference type="InterPro" id="IPR004372">
    <property type="entry name" value="Ac/propionate_kinase"/>
</dbReference>
<dbReference type="PANTHER" id="PTHR21060">
    <property type="entry name" value="ACETATE KINASE"/>
    <property type="match status" value="1"/>
</dbReference>
<dbReference type="PANTHER" id="PTHR21060:SF15">
    <property type="entry name" value="ACETATE KINASE-RELATED"/>
    <property type="match status" value="1"/>
</dbReference>
<dbReference type="PIRSF" id="PIRSF000722">
    <property type="entry name" value="Acetate_prop_kin"/>
    <property type="match status" value="1"/>
</dbReference>
<dbReference type="InterPro" id="IPR023865">
    <property type="entry name" value="Aliphatic_acid_kinase_CS"/>
</dbReference>
<dbReference type="GO" id="GO:0000287">
    <property type="term" value="F:magnesium ion binding"/>
    <property type="evidence" value="ECO:0007669"/>
    <property type="project" value="UniProtKB-UniRule"/>
</dbReference>
<dbReference type="GO" id="GO:0006085">
    <property type="term" value="P:acetyl-CoA biosynthetic process"/>
    <property type="evidence" value="ECO:0007669"/>
    <property type="project" value="UniProtKB-UniRule"/>
</dbReference>
<keyword evidence="3 6" id="KW-0547">Nucleotide-binding</keyword>
<evidence type="ECO:0000256" key="6">
    <source>
        <dbReference type="HAMAP-Rule" id="MF_00020"/>
    </source>
</evidence>
<keyword evidence="9" id="KW-1185">Reference proteome</keyword>
<evidence type="ECO:0000313" key="9">
    <source>
        <dbReference type="Proteomes" id="UP001238163"/>
    </source>
</evidence>
<comment type="subcellular location">
    <subcellularLocation>
        <location evidence="6">Cytoplasm</location>
    </subcellularLocation>
</comment>